<dbReference type="PANTHER" id="PTHR42776">
    <property type="entry name" value="SERINE PEPTIDASE S9 FAMILY MEMBER"/>
    <property type="match status" value="1"/>
</dbReference>
<reference evidence="7" key="1">
    <citation type="journal article" date="2018" name="Nat. Microbiol.">
        <title>Leveraging single-cell genomics to expand the fungal tree of life.</title>
        <authorList>
            <person name="Ahrendt S.R."/>
            <person name="Quandt C.A."/>
            <person name="Ciobanu D."/>
            <person name="Clum A."/>
            <person name="Salamov A."/>
            <person name="Andreopoulos B."/>
            <person name="Cheng J.F."/>
            <person name="Woyke T."/>
            <person name="Pelin A."/>
            <person name="Henrissat B."/>
            <person name="Reynolds N.K."/>
            <person name="Benny G.L."/>
            <person name="Smith M.E."/>
            <person name="James T.Y."/>
            <person name="Grigoriev I.V."/>
        </authorList>
    </citation>
    <scope>NUCLEOTIDE SEQUENCE [LARGE SCALE GENOMIC DNA]</scope>
    <source>
        <strain evidence="7">Benny S71-1</strain>
    </source>
</reference>
<dbReference type="Pfam" id="PF00326">
    <property type="entry name" value="Peptidase_S9"/>
    <property type="match status" value="1"/>
</dbReference>
<feature type="domain" description="Peptidase S9 prolyl oligopeptidase catalytic" evidence="5">
    <location>
        <begin position="4"/>
        <end position="69"/>
    </location>
</feature>
<dbReference type="InterPro" id="IPR029058">
    <property type="entry name" value="AB_hydrolase_fold"/>
</dbReference>
<evidence type="ECO:0000256" key="3">
    <source>
        <dbReference type="ARBA" id="ARBA00022801"/>
    </source>
</evidence>
<dbReference type="OrthoDB" id="416344at2759"/>
<evidence type="ECO:0000256" key="2">
    <source>
        <dbReference type="ARBA" id="ARBA00022729"/>
    </source>
</evidence>
<dbReference type="AlphaFoldDB" id="A0A4P9Z6S7"/>
<dbReference type="Gene3D" id="3.40.50.1820">
    <property type="entry name" value="alpha/beta hydrolase"/>
    <property type="match status" value="1"/>
</dbReference>
<gene>
    <name evidence="6" type="ORF">SYNPS1DRAFT_20721</name>
</gene>
<comment type="similarity">
    <text evidence="1">Belongs to the peptidase S9C family.</text>
</comment>
<sequence length="72" mass="8020">MVFHYRWNANLFAARGFAVVAINPRGSLGYGQAFTDAIQNQWGGWAYEDLMMGLDHALAQYPFLDGDRGHAA</sequence>
<name>A0A4P9Z6S7_9FUNG</name>
<dbReference type="GO" id="GO:0006508">
    <property type="term" value="P:proteolysis"/>
    <property type="evidence" value="ECO:0007669"/>
    <property type="project" value="InterPro"/>
</dbReference>
<dbReference type="SUPFAM" id="SSF53474">
    <property type="entry name" value="alpha/beta-Hydrolases"/>
    <property type="match status" value="1"/>
</dbReference>
<accession>A0A4P9Z6S7</accession>
<dbReference type="GO" id="GO:0004252">
    <property type="term" value="F:serine-type endopeptidase activity"/>
    <property type="evidence" value="ECO:0007669"/>
    <property type="project" value="TreeGrafter"/>
</dbReference>
<keyword evidence="3 6" id="KW-0378">Hydrolase</keyword>
<evidence type="ECO:0000256" key="1">
    <source>
        <dbReference type="ARBA" id="ARBA00010040"/>
    </source>
</evidence>
<dbReference type="EMBL" id="KZ989140">
    <property type="protein sequence ID" value="RKP27882.1"/>
    <property type="molecule type" value="Genomic_DNA"/>
</dbReference>
<evidence type="ECO:0000313" key="7">
    <source>
        <dbReference type="Proteomes" id="UP000278143"/>
    </source>
</evidence>
<proteinExistence type="inferred from homology"/>
<dbReference type="Proteomes" id="UP000278143">
    <property type="component" value="Unassembled WGS sequence"/>
</dbReference>
<evidence type="ECO:0000313" key="6">
    <source>
        <dbReference type="EMBL" id="RKP27882.1"/>
    </source>
</evidence>
<keyword evidence="7" id="KW-1185">Reference proteome</keyword>
<dbReference type="PANTHER" id="PTHR42776:SF13">
    <property type="entry name" value="DIPEPTIDYL-PEPTIDASE 5"/>
    <property type="match status" value="1"/>
</dbReference>
<evidence type="ECO:0000259" key="5">
    <source>
        <dbReference type="Pfam" id="PF00326"/>
    </source>
</evidence>
<evidence type="ECO:0000256" key="4">
    <source>
        <dbReference type="ARBA" id="ARBA00032829"/>
    </source>
</evidence>
<protein>
    <recommendedName>
        <fullName evidence="4">Dipeptidyl-peptidase V</fullName>
    </recommendedName>
</protein>
<organism evidence="6 7">
    <name type="scientific">Syncephalis pseudoplumigaleata</name>
    <dbReference type="NCBI Taxonomy" id="1712513"/>
    <lineage>
        <taxon>Eukaryota</taxon>
        <taxon>Fungi</taxon>
        <taxon>Fungi incertae sedis</taxon>
        <taxon>Zoopagomycota</taxon>
        <taxon>Zoopagomycotina</taxon>
        <taxon>Zoopagomycetes</taxon>
        <taxon>Zoopagales</taxon>
        <taxon>Piptocephalidaceae</taxon>
        <taxon>Syncephalis</taxon>
    </lineage>
</organism>
<keyword evidence="2" id="KW-0732">Signal</keyword>
<dbReference type="InterPro" id="IPR001375">
    <property type="entry name" value="Peptidase_S9_cat"/>
</dbReference>